<dbReference type="InterPro" id="IPR013730">
    <property type="entry name" value="Fyv7/TAP26"/>
</dbReference>
<organism evidence="2 3">
    <name type="scientific">Zingiber officinale</name>
    <name type="common">Ginger</name>
    <name type="synonym">Amomum zingiber</name>
    <dbReference type="NCBI Taxonomy" id="94328"/>
    <lineage>
        <taxon>Eukaryota</taxon>
        <taxon>Viridiplantae</taxon>
        <taxon>Streptophyta</taxon>
        <taxon>Embryophyta</taxon>
        <taxon>Tracheophyta</taxon>
        <taxon>Spermatophyta</taxon>
        <taxon>Magnoliopsida</taxon>
        <taxon>Liliopsida</taxon>
        <taxon>Zingiberales</taxon>
        <taxon>Zingiberaceae</taxon>
        <taxon>Zingiber</taxon>
    </lineage>
</organism>
<name>A0A8J5HBK2_ZINOF</name>
<evidence type="ECO:0000256" key="1">
    <source>
        <dbReference type="SAM" id="MobiDB-lite"/>
    </source>
</evidence>
<dbReference type="AlphaFoldDB" id="A0A8J5HBK2"/>
<evidence type="ECO:0000313" key="3">
    <source>
        <dbReference type="Proteomes" id="UP000734854"/>
    </source>
</evidence>
<dbReference type="PANTHER" id="PTHR15657:SF1">
    <property type="entry name" value="THYROID TRANSCRIPTION FACTOR 1-ASSOCIATED PROTEIN 26"/>
    <property type="match status" value="1"/>
</dbReference>
<gene>
    <name evidence="2" type="ORF">ZIOFF_017325</name>
</gene>
<feature type="region of interest" description="Disordered" evidence="1">
    <location>
        <begin position="1"/>
        <end position="35"/>
    </location>
</feature>
<proteinExistence type="predicted"/>
<comment type="caution">
    <text evidence="2">The sequence shown here is derived from an EMBL/GenBank/DDBJ whole genome shotgun (WGS) entry which is preliminary data.</text>
</comment>
<dbReference type="PANTHER" id="PTHR15657">
    <property type="entry name" value="THYROID TRANSCRIPTION FACTOR 1-ASSOCIATED PROTEIN 26"/>
    <property type="match status" value="1"/>
</dbReference>
<evidence type="ECO:0000313" key="2">
    <source>
        <dbReference type="EMBL" id="KAG6520285.1"/>
    </source>
</evidence>
<keyword evidence="3" id="KW-1185">Reference proteome</keyword>
<dbReference type="OrthoDB" id="1928808at2759"/>
<feature type="region of interest" description="Disordered" evidence="1">
    <location>
        <begin position="76"/>
        <end position="116"/>
    </location>
</feature>
<dbReference type="Proteomes" id="UP000734854">
    <property type="component" value="Unassembled WGS sequence"/>
</dbReference>
<dbReference type="Pfam" id="PF08524">
    <property type="entry name" value="rRNA_processing"/>
    <property type="match status" value="1"/>
</dbReference>
<dbReference type="GO" id="GO:0005634">
    <property type="term" value="C:nucleus"/>
    <property type="evidence" value="ECO:0007669"/>
    <property type="project" value="TreeGrafter"/>
</dbReference>
<sequence length="189" mass="22332">MQKRANRDGGYGWRKKATDGKDRLRKRNEQRLGGKGLSLEAFANAKSRSSSVYNPALIKKQREFYRNAKLVNKYKKEVKQENISSQHLPTTLDDEEDQTENQQMQSKTKKKTFRSLKEEYEKKHAEDEKARIEREVIIQAKNEERAKNEAKRKAQREKMFKKTRFGQPVMKYRIEHILEGLLESSKKQA</sequence>
<evidence type="ECO:0008006" key="4">
    <source>
        <dbReference type="Google" id="ProtNLM"/>
    </source>
</evidence>
<protein>
    <recommendedName>
        <fullName evidence="4">rRNA-processing protein FYV7</fullName>
    </recommendedName>
</protein>
<dbReference type="EMBL" id="JACMSC010000005">
    <property type="protein sequence ID" value="KAG6520285.1"/>
    <property type="molecule type" value="Genomic_DNA"/>
</dbReference>
<feature type="compositionally biased region" description="Basic and acidic residues" evidence="1">
    <location>
        <begin position="16"/>
        <end position="32"/>
    </location>
</feature>
<accession>A0A8J5HBK2</accession>
<reference evidence="2 3" key="1">
    <citation type="submission" date="2020-08" db="EMBL/GenBank/DDBJ databases">
        <title>Plant Genome Project.</title>
        <authorList>
            <person name="Zhang R.-G."/>
        </authorList>
    </citation>
    <scope>NUCLEOTIDE SEQUENCE [LARGE SCALE GENOMIC DNA]</scope>
    <source>
        <tissue evidence="2">Rhizome</tissue>
    </source>
</reference>